<gene>
    <name evidence="4" type="ORF">DILT_LOCUS15761</name>
</gene>
<dbReference type="AlphaFoldDB" id="A0A3P7QMJ7"/>
<reference evidence="4 5" key="1">
    <citation type="submission" date="2018-11" db="EMBL/GenBank/DDBJ databases">
        <authorList>
            <consortium name="Pathogen Informatics"/>
        </authorList>
    </citation>
    <scope>NUCLEOTIDE SEQUENCE [LARGE SCALE GENOMIC DNA]</scope>
</reference>
<evidence type="ECO:0000256" key="2">
    <source>
        <dbReference type="ARBA" id="ARBA00022840"/>
    </source>
</evidence>
<keyword evidence="2" id="KW-0067">ATP-binding</keyword>
<name>A0A3P7QMJ7_DIBLA</name>
<dbReference type="OrthoDB" id="9443236at2759"/>
<evidence type="ECO:0000259" key="3">
    <source>
        <dbReference type="Pfam" id="PF16450"/>
    </source>
</evidence>
<sequence length="197" mass="22212">MKSELHRVDHEIKMKQSKVKDSKSKIKMNKALPYLVATVVELLDVEPDDEEEDGANIDLDSQRKGKCAVVKTSTRQTYFLPVIGLVPAEELKPGDLVGVNKDSYLILEKLPPEFDSRVKAMEVDDRPTERYGDIGGLDKQIQELIEAVVLPMTHKERFEAIGIQPPKGVLLYGPPGTGNYQYHYLKVNDPPFARLPR</sequence>
<dbReference type="InterPro" id="IPR012340">
    <property type="entry name" value="NA-bd_OB-fold"/>
</dbReference>
<keyword evidence="1" id="KW-0547">Nucleotide-binding</keyword>
<proteinExistence type="predicted"/>
<dbReference type="GO" id="GO:0005524">
    <property type="term" value="F:ATP binding"/>
    <property type="evidence" value="ECO:0007669"/>
    <property type="project" value="UniProtKB-KW"/>
</dbReference>
<dbReference type="InterPro" id="IPR027417">
    <property type="entry name" value="P-loop_NTPase"/>
</dbReference>
<dbReference type="Gene3D" id="2.40.50.140">
    <property type="entry name" value="Nucleic acid-binding proteins"/>
    <property type="match status" value="1"/>
</dbReference>
<protein>
    <recommendedName>
        <fullName evidence="3">Proteasomal ATPase second OB domain-containing protein</fullName>
    </recommendedName>
</protein>
<dbReference type="EMBL" id="UYRU01080908">
    <property type="protein sequence ID" value="VDN31479.1"/>
    <property type="molecule type" value="Genomic_DNA"/>
</dbReference>
<dbReference type="InterPro" id="IPR032501">
    <property type="entry name" value="Prot_ATP_ID_OB_2nd"/>
</dbReference>
<feature type="domain" description="Proteasomal ATPase second OB" evidence="3">
    <location>
        <begin position="36"/>
        <end position="111"/>
    </location>
</feature>
<dbReference type="PANTHER" id="PTHR23073">
    <property type="entry name" value="26S PROTEASOME REGULATORY SUBUNIT"/>
    <property type="match status" value="1"/>
</dbReference>
<dbReference type="Proteomes" id="UP000281553">
    <property type="component" value="Unassembled WGS sequence"/>
</dbReference>
<dbReference type="Gene3D" id="3.40.50.300">
    <property type="entry name" value="P-loop containing nucleotide triphosphate hydrolases"/>
    <property type="match status" value="1"/>
</dbReference>
<evidence type="ECO:0000313" key="4">
    <source>
        <dbReference type="EMBL" id="VDN31479.1"/>
    </source>
</evidence>
<dbReference type="FunFam" id="2.40.50.140:FF:000076">
    <property type="entry name" value="26S protease regulatory subunit 6A"/>
    <property type="match status" value="1"/>
</dbReference>
<dbReference type="Pfam" id="PF16450">
    <property type="entry name" value="Prot_ATP_ID_OB_C"/>
    <property type="match status" value="1"/>
</dbReference>
<accession>A0A3P7QMJ7</accession>
<keyword evidence="5" id="KW-1185">Reference proteome</keyword>
<dbReference type="SUPFAM" id="SSF52540">
    <property type="entry name" value="P-loop containing nucleoside triphosphate hydrolases"/>
    <property type="match status" value="1"/>
</dbReference>
<organism evidence="4 5">
    <name type="scientific">Dibothriocephalus latus</name>
    <name type="common">Fish tapeworm</name>
    <name type="synonym">Diphyllobothrium latum</name>
    <dbReference type="NCBI Taxonomy" id="60516"/>
    <lineage>
        <taxon>Eukaryota</taxon>
        <taxon>Metazoa</taxon>
        <taxon>Spiralia</taxon>
        <taxon>Lophotrochozoa</taxon>
        <taxon>Platyhelminthes</taxon>
        <taxon>Cestoda</taxon>
        <taxon>Eucestoda</taxon>
        <taxon>Diphyllobothriidea</taxon>
        <taxon>Diphyllobothriidae</taxon>
        <taxon>Dibothriocephalus</taxon>
    </lineage>
</organism>
<evidence type="ECO:0000256" key="1">
    <source>
        <dbReference type="ARBA" id="ARBA00022741"/>
    </source>
</evidence>
<dbReference type="InterPro" id="IPR050221">
    <property type="entry name" value="26S_Proteasome_ATPase"/>
</dbReference>
<evidence type="ECO:0000313" key="5">
    <source>
        <dbReference type="Proteomes" id="UP000281553"/>
    </source>
</evidence>